<sequence>MSNARGFSYDDETGEVVFYNINDETGEPSMESNHPPAYTPPRHEGTSEPITTSPQERVISPPQEKYTKFPKGITTKSKKFQSLKANIMAGSNHVSHRMLLIPTVVMIFPGFICICLAALEVFLHLRCHKKNKHLTDSTLYYRSPFHAVSSTFCGMCRESELAWRVAQLQDQRKYRYDYLRGIAL</sequence>
<evidence type="ECO:0000256" key="1">
    <source>
        <dbReference type="SAM" id="MobiDB-lite"/>
    </source>
</evidence>
<evidence type="ECO:0000256" key="2">
    <source>
        <dbReference type="SAM" id="Phobius"/>
    </source>
</evidence>
<accession>A0A1E1W797</accession>
<proteinExistence type="predicted"/>
<dbReference type="OrthoDB" id="7042322at2759"/>
<name>A0A1E1W797_PECGO</name>
<keyword evidence="2" id="KW-1133">Transmembrane helix</keyword>
<feature type="region of interest" description="Disordered" evidence="1">
    <location>
        <begin position="22"/>
        <end position="56"/>
    </location>
</feature>
<evidence type="ECO:0000313" key="4">
    <source>
        <dbReference type="EMBL" id="JAT82824.1"/>
    </source>
</evidence>
<dbReference type="EMBL" id="GDQN01001167">
    <property type="protein sequence ID" value="JAT89887.1"/>
    <property type="molecule type" value="Transcribed_RNA"/>
</dbReference>
<dbReference type="EMBL" id="GDQN01011742">
    <property type="protein sequence ID" value="JAT79312.1"/>
    <property type="molecule type" value="Transcribed_RNA"/>
</dbReference>
<evidence type="ECO:0000313" key="3">
    <source>
        <dbReference type="EMBL" id="JAT79312.1"/>
    </source>
</evidence>
<feature type="transmembrane region" description="Helical" evidence="2">
    <location>
        <begin position="99"/>
        <end position="123"/>
    </location>
</feature>
<evidence type="ECO:0000313" key="6">
    <source>
        <dbReference type="EMBL" id="JAT89887.1"/>
    </source>
</evidence>
<evidence type="ECO:0000313" key="5">
    <source>
        <dbReference type="EMBL" id="JAT85518.1"/>
    </source>
</evidence>
<dbReference type="AlphaFoldDB" id="A0A1E1W797"/>
<protein>
    <submittedName>
        <fullName evidence="4">Uncharacterized protein</fullName>
    </submittedName>
</protein>
<organism evidence="4">
    <name type="scientific">Pectinophora gossypiella</name>
    <name type="common">Cotton pink bollworm</name>
    <name type="synonym">Depressaria gossypiella</name>
    <dbReference type="NCBI Taxonomy" id="13191"/>
    <lineage>
        <taxon>Eukaryota</taxon>
        <taxon>Metazoa</taxon>
        <taxon>Ecdysozoa</taxon>
        <taxon>Arthropoda</taxon>
        <taxon>Hexapoda</taxon>
        <taxon>Insecta</taxon>
        <taxon>Pterygota</taxon>
        <taxon>Neoptera</taxon>
        <taxon>Endopterygota</taxon>
        <taxon>Lepidoptera</taxon>
        <taxon>Glossata</taxon>
        <taxon>Ditrysia</taxon>
        <taxon>Gelechioidea</taxon>
        <taxon>Gelechiidae</taxon>
        <taxon>Apatetrinae</taxon>
        <taxon>Pectinophora</taxon>
    </lineage>
</organism>
<keyword evidence="2" id="KW-0472">Membrane</keyword>
<dbReference type="EMBL" id="GDQN01005536">
    <property type="protein sequence ID" value="JAT85518.1"/>
    <property type="molecule type" value="Transcribed_RNA"/>
</dbReference>
<reference evidence="4" key="1">
    <citation type="submission" date="2015-09" db="EMBL/GenBank/DDBJ databases">
        <title>De novo assembly of Pectinophora gossypiella (Pink Bollworm) gut transcriptome.</title>
        <authorList>
            <person name="Tassone E.E."/>
        </authorList>
    </citation>
    <scope>NUCLEOTIDE SEQUENCE</scope>
</reference>
<dbReference type="EMBL" id="GDQN01008230">
    <property type="protein sequence ID" value="JAT82824.1"/>
    <property type="molecule type" value="Transcribed_RNA"/>
</dbReference>
<keyword evidence="2" id="KW-0812">Transmembrane</keyword>
<gene>
    <name evidence="3" type="ORF">g.15422</name>
    <name evidence="4" type="ORF">g.15423</name>
    <name evidence="6" type="ORF">g.15424</name>
    <name evidence="5" type="ORF">g.15425</name>
</gene>